<dbReference type="Proteomes" id="UP000238042">
    <property type="component" value="Unassembled WGS sequence"/>
</dbReference>
<dbReference type="SUPFAM" id="SSF55811">
    <property type="entry name" value="Nudix"/>
    <property type="match status" value="1"/>
</dbReference>
<protein>
    <submittedName>
        <fullName evidence="3">NUDIX hydrolase</fullName>
    </submittedName>
</protein>
<dbReference type="GO" id="GO:0016787">
    <property type="term" value="F:hydrolase activity"/>
    <property type="evidence" value="ECO:0007669"/>
    <property type="project" value="UniProtKB-KW"/>
</dbReference>
<dbReference type="InterPro" id="IPR000086">
    <property type="entry name" value="NUDIX_hydrolase_dom"/>
</dbReference>
<sequence>MENLKTVNVRVYALLIKDNALMFLREMYAGNQLLKLPGGGLELGEGTRQTLEREFMEELNLKIEVKEHFYTQDFFIKSELTPEKQLLTIYYWVGCNDFSTLKIMDAGIEEVVWIPLSDLKVENVPLPVDKVVIKKLLNLKNIK</sequence>
<dbReference type="Gene3D" id="3.90.79.10">
    <property type="entry name" value="Nucleoside Triphosphate Pyrophosphohydrolase"/>
    <property type="match status" value="1"/>
</dbReference>
<gene>
    <name evidence="3" type="ORF">C4S77_12165</name>
</gene>
<evidence type="ECO:0000259" key="2">
    <source>
        <dbReference type="PROSITE" id="PS51462"/>
    </source>
</evidence>
<evidence type="ECO:0000313" key="4">
    <source>
        <dbReference type="Proteomes" id="UP000238042"/>
    </source>
</evidence>
<dbReference type="InterPro" id="IPR015797">
    <property type="entry name" value="NUDIX_hydrolase-like_dom_sf"/>
</dbReference>
<proteinExistence type="predicted"/>
<dbReference type="EMBL" id="PSZM01000046">
    <property type="protein sequence ID" value="PQL90623.1"/>
    <property type="molecule type" value="Genomic_DNA"/>
</dbReference>
<keyword evidence="1 3" id="KW-0378">Hydrolase</keyword>
<accession>A0A2S8A7T1</accession>
<evidence type="ECO:0000256" key="1">
    <source>
        <dbReference type="ARBA" id="ARBA00022801"/>
    </source>
</evidence>
<dbReference type="PANTHER" id="PTHR43736:SF2">
    <property type="entry name" value="MUTT_NUDIX FAMILY PROTEIN"/>
    <property type="match status" value="1"/>
</dbReference>
<dbReference type="PROSITE" id="PS00893">
    <property type="entry name" value="NUDIX_BOX"/>
    <property type="match status" value="1"/>
</dbReference>
<evidence type="ECO:0000313" key="3">
    <source>
        <dbReference type="EMBL" id="PQL90623.1"/>
    </source>
</evidence>
<dbReference type="InterPro" id="IPR020084">
    <property type="entry name" value="NUDIX_hydrolase_CS"/>
</dbReference>
<dbReference type="PROSITE" id="PS51462">
    <property type="entry name" value="NUDIX"/>
    <property type="match status" value="1"/>
</dbReference>
<dbReference type="Pfam" id="PF00293">
    <property type="entry name" value="NUDIX"/>
    <property type="match status" value="1"/>
</dbReference>
<dbReference type="OrthoDB" id="9810648at2"/>
<dbReference type="RefSeq" id="WP_105247764.1">
    <property type="nucleotide sequence ID" value="NZ_PSZM01000046.1"/>
</dbReference>
<name>A0A2S8A7T1_9FLAO</name>
<organism evidence="3 4">
    <name type="scientific">Apibacter adventoris</name>
    <dbReference type="NCBI Taxonomy" id="1679466"/>
    <lineage>
        <taxon>Bacteria</taxon>
        <taxon>Pseudomonadati</taxon>
        <taxon>Bacteroidota</taxon>
        <taxon>Flavobacteriia</taxon>
        <taxon>Flavobacteriales</taxon>
        <taxon>Weeksellaceae</taxon>
        <taxon>Apibacter</taxon>
    </lineage>
</organism>
<dbReference type="PANTHER" id="PTHR43736">
    <property type="entry name" value="ADP-RIBOSE PYROPHOSPHATASE"/>
    <property type="match status" value="1"/>
</dbReference>
<keyword evidence="4" id="KW-1185">Reference proteome</keyword>
<dbReference type="AlphaFoldDB" id="A0A2S8A7T1"/>
<comment type="caution">
    <text evidence="3">The sequence shown here is derived from an EMBL/GenBank/DDBJ whole genome shotgun (WGS) entry which is preliminary data.</text>
</comment>
<reference evidence="3 4" key="1">
    <citation type="submission" date="2018-02" db="EMBL/GenBank/DDBJ databases">
        <title>Genome sequences of Apibacter spp., gut symbionts of Asian honey bees.</title>
        <authorList>
            <person name="Kwong W.K."/>
            <person name="Steele M.I."/>
            <person name="Moran N.A."/>
        </authorList>
    </citation>
    <scope>NUCLEOTIDE SEQUENCE [LARGE SCALE GENOMIC DNA]</scope>
    <source>
        <strain evidence="4">wkB301</strain>
    </source>
</reference>
<feature type="domain" description="Nudix hydrolase" evidence="2">
    <location>
        <begin position="4"/>
        <end position="137"/>
    </location>
</feature>